<feature type="region of interest" description="Disordered" evidence="1">
    <location>
        <begin position="542"/>
        <end position="573"/>
    </location>
</feature>
<feature type="compositionally biased region" description="Basic residues" evidence="1">
    <location>
        <begin position="1248"/>
        <end position="1263"/>
    </location>
</feature>
<dbReference type="PROSITE" id="PS50096">
    <property type="entry name" value="IQ"/>
    <property type="match status" value="1"/>
</dbReference>
<reference evidence="2 3" key="1">
    <citation type="journal article" date="2024" name="Science">
        <title>Giant polyketide synthase enzymes in the biosynthesis of giant marine polyether toxins.</title>
        <authorList>
            <person name="Fallon T.R."/>
            <person name="Shende V.V."/>
            <person name="Wierzbicki I.H."/>
            <person name="Pendleton A.L."/>
            <person name="Watervoot N.F."/>
            <person name="Auber R.P."/>
            <person name="Gonzalez D.J."/>
            <person name="Wisecaver J.H."/>
            <person name="Moore B.S."/>
        </authorList>
    </citation>
    <scope>NUCLEOTIDE SEQUENCE [LARGE SCALE GENOMIC DNA]</scope>
    <source>
        <strain evidence="2 3">12B1</strain>
    </source>
</reference>
<feature type="compositionally biased region" description="Basic residues" evidence="1">
    <location>
        <begin position="1061"/>
        <end position="1072"/>
    </location>
</feature>
<feature type="region of interest" description="Disordered" evidence="1">
    <location>
        <begin position="676"/>
        <end position="703"/>
    </location>
</feature>
<proteinExistence type="predicted"/>
<feature type="region of interest" description="Disordered" evidence="1">
    <location>
        <begin position="996"/>
        <end position="1079"/>
    </location>
</feature>
<feature type="compositionally biased region" description="Polar residues" evidence="1">
    <location>
        <begin position="1018"/>
        <end position="1031"/>
    </location>
</feature>
<keyword evidence="3" id="KW-1185">Reference proteome</keyword>
<gene>
    <name evidence="2" type="ORF">AB1Y20_020972</name>
</gene>
<feature type="region of interest" description="Disordered" evidence="1">
    <location>
        <begin position="349"/>
        <end position="385"/>
    </location>
</feature>
<feature type="compositionally biased region" description="Acidic residues" evidence="1">
    <location>
        <begin position="221"/>
        <end position="231"/>
    </location>
</feature>
<feature type="compositionally biased region" description="Low complexity" evidence="1">
    <location>
        <begin position="827"/>
        <end position="844"/>
    </location>
</feature>
<feature type="compositionally biased region" description="Basic residues" evidence="1">
    <location>
        <begin position="687"/>
        <end position="700"/>
    </location>
</feature>
<feature type="region of interest" description="Disordered" evidence="1">
    <location>
        <begin position="1373"/>
        <end position="1405"/>
    </location>
</feature>
<dbReference type="Proteomes" id="UP001515480">
    <property type="component" value="Unassembled WGS sequence"/>
</dbReference>
<feature type="compositionally biased region" description="Basic and acidic residues" evidence="1">
    <location>
        <begin position="498"/>
        <end position="513"/>
    </location>
</feature>
<dbReference type="EMBL" id="JBGBPQ010000007">
    <property type="protein sequence ID" value="KAL1521303.1"/>
    <property type="molecule type" value="Genomic_DNA"/>
</dbReference>
<accession>A0AB34JJZ3</accession>
<dbReference type="SUPFAM" id="SSF49503">
    <property type="entry name" value="Cupredoxins"/>
    <property type="match status" value="1"/>
</dbReference>
<dbReference type="InterPro" id="IPR008972">
    <property type="entry name" value="Cupredoxin"/>
</dbReference>
<evidence type="ECO:0000256" key="1">
    <source>
        <dbReference type="SAM" id="MobiDB-lite"/>
    </source>
</evidence>
<dbReference type="Gene3D" id="2.60.40.420">
    <property type="entry name" value="Cupredoxins - blue copper proteins"/>
    <property type="match status" value="1"/>
</dbReference>
<feature type="region of interest" description="Disordered" evidence="1">
    <location>
        <begin position="466"/>
        <end position="523"/>
    </location>
</feature>
<protein>
    <submittedName>
        <fullName evidence="2">Uncharacterized protein</fullName>
    </submittedName>
</protein>
<feature type="region of interest" description="Disordered" evidence="1">
    <location>
        <begin position="269"/>
        <end position="327"/>
    </location>
</feature>
<feature type="region of interest" description="Disordered" evidence="1">
    <location>
        <begin position="827"/>
        <end position="849"/>
    </location>
</feature>
<feature type="region of interest" description="Disordered" evidence="1">
    <location>
        <begin position="221"/>
        <end position="248"/>
    </location>
</feature>
<sequence length="1627" mass="171282">MVASHERVFDVRLSDSGCQPAHLRLRVGDTVRWRAMSHLAHVLQLCDASDGTVTLETSLLERGQQFQHTFERAQELTVACAIHPRIRGAISVGAATRECERTAPLSELTQDRSKRVCAPLKAAYRGAGCRPRSSPAGGEELQNYLSNAAAPPPARGAVETKRAPGGEPAHSPPLPSTLCSAPANEQLLALRAEMEAAAKVESLDRAALRANFIALELEGLDDDDDDAEADAAAESGDAEQRELEAEDEDEVLARQIAALRQRATAAVEGELARARPPSLALAKGSGAPRSPSAFPPHQPSACGGSTPPLRADANAHARDGSSNKAELLEPGTVDKIWSVLAARSGRGCGCGKSAASPTAAARPGEQPSPTMGMGPSGSASHCTPEAAPQLEAACGLEPIGSAPPRAANGGGGSFSACGTARRMPLAGVADEIFDVDDEDEVEAESAAAETLADLRDTMHGRCDRSEQATACGAGRDAPSHADDGGEVDPSPAPPHCARVNDERPHATAAKKDAPGGPALPMSDWFQRPEALELESFFGQLSEQSPAVDASRARGRQAAPQDAAEDAASSPQQTVALSAVRTGAELADQLITAAAAHYESQRLIQELDEIPSCAQAAQLIQEADEEPMEQRATPASADPLVPQGFVGVHWPEESAVHSTTCTCQLCDEVDQGDLVCAPTDEASGGGQTKKRKKKRRPKAKSKPLAVQASLEVEEVPQLDTEEGIPAAGVAVEESLRLMPVGEDEAEAQPFTSERSDAVAEVAEQECSLTVEDDIDELGGAMHAAAVGENALTEEPSHEHTVLASQEGGEAELSEGIELALVAAEPQAASRSISRETATSARSSSSSPPPLEYVEATDVLEEEDGLIDAWALANQASPADDGLWTTVQRKGRKPKDVQPCAQPVEASAVPQGSSAAPVRAPKAAWVSDRYTAVAAASTTPALPAADLDPALSSALPSAAAASSSHPPVSSPMRVRSAAVLIQRVGRGHRSRMMLRTQLSVDRPTVGAQAPSSSEHKDVLPSSTTSAETLSSPEVTAGVDGPCHPAVATEVAVLPVTKNEARREHTKKVRKKRSTNPKIDPSLGMMHQVDAIAPSASEEPSLAKALLPEVSEGAVAAQADRHEAVIATQSATVGGACERATSTLSPSARGESCASSSASSMCGTDSALVTSYTTSRSDRLGVGAASEGPMLSGECEEKVETTLDATRSLKQPPHTPSTVTVEERCSEALPQSHSVDASATCTSADSTMLTTRRKARTLKLKRHPRLKASERDALSAELPGQNVKPSCPEQPGSSHDGDGGGPGANSSAPHLCDVDLLPLACAACAMELLSAWRYCPMCGLCRSLVASKMEKPNRNSSPQELQATLLVPACSENMSTGDVQDEVQSDTPTEPKSAGADVQKSLDPPTRTVTVPQNVRAEAAATLETWYEEWSCDEDDEGLSWVEQALEEESLICSQDEALALELEWFGELKAGEVEQYAFAQQQQQMMIHEQVGHMLSAYPESQTDGSGWWRVAAGWWWHVDSDGTVWYADDERRCVQILQNDVASSIAVHNKAADGFRAEMKDEVHPSKVDYVRGAKSGFALADAEASLRHRWSLVPSSLLLGTCALYTEHGLRHGSSALQTFMDTLRKT</sequence>
<feature type="region of interest" description="Disordered" evidence="1">
    <location>
        <begin position="1243"/>
        <end position="1302"/>
    </location>
</feature>
<name>A0AB34JJZ3_PRYPA</name>
<feature type="region of interest" description="Disordered" evidence="1">
    <location>
        <begin position="147"/>
        <end position="177"/>
    </location>
</feature>
<comment type="caution">
    <text evidence="2">The sequence shown here is derived from an EMBL/GenBank/DDBJ whole genome shotgun (WGS) entry which is preliminary data.</text>
</comment>
<organism evidence="2 3">
    <name type="scientific">Prymnesium parvum</name>
    <name type="common">Toxic golden alga</name>
    <dbReference type="NCBI Taxonomy" id="97485"/>
    <lineage>
        <taxon>Eukaryota</taxon>
        <taxon>Haptista</taxon>
        <taxon>Haptophyta</taxon>
        <taxon>Prymnesiophyceae</taxon>
        <taxon>Prymnesiales</taxon>
        <taxon>Prymnesiaceae</taxon>
        <taxon>Prymnesium</taxon>
    </lineage>
</organism>
<feature type="compositionally biased region" description="Low complexity" evidence="1">
    <location>
        <begin position="556"/>
        <end position="572"/>
    </location>
</feature>
<evidence type="ECO:0000313" key="2">
    <source>
        <dbReference type="EMBL" id="KAL1521303.1"/>
    </source>
</evidence>
<evidence type="ECO:0000313" key="3">
    <source>
        <dbReference type="Proteomes" id="UP001515480"/>
    </source>
</evidence>